<evidence type="ECO:0000313" key="1">
    <source>
        <dbReference type="EMBL" id="GFS42459.1"/>
    </source>
</evidence>
<dbReference type="EMBL" id="BJWL01000399">
    <property type="protein sequence ID" value="GFS42459.1"/>
    <property type="molecule type" value="Genomic_DNA"/>
</dbReference>
<dbReference type="Proteomes" id="UP000585474">
    <property type="component" value="Unassembled WGS sequence"/>
</dbReference>
<accession>A0A7J0DU32</accession>
<reference evidence="2" key="1">
    <citation type="submission" date="2019-07" db="EMBL/GenBank/DDBJ databases">
        <title>De Novo Assembly of kiwifruit Actinidia rufa.</title>
        <authorList>
            <person name="Sugita-Konishi S."/>
            <person name="Sato K."/>
            <person name="Mori E."/>
            <person name="Abe Y."/>
            <person name="Kisaki G."/>
            <person name="Hamano K."/>
            <person name="Suezawa K."/>
            <person name="Otani M."/>
            <person name="Fukuda T."/>
            <person name="Manabe T."/>
            <person name="Gomi K."/>
            <person name="Tabuchi M."/>
            <person name="Akimitsu K."/>
            <person name="Kataoka I."/>
        </authorList>
    </citation>
    <scope>NUCLEOTIDE SEQUENCE [LARGE SCALE GENOMIC DNA]</scope>
    <source>
        <strain evidence="2">cv. Fuchu</strain>
    </source>
</reference>
<organism evidence="1 2">
    <name type="scientific">Actinidia rufa</name>
    <dbReference type="NCBI Taxonomy" id="165716"/>
    <lineage>
        <taxon>Eukaryota</taxon>
        <taxon>Viridiplantae</taxon>
        <taxon>Streptophyta</taxon>
        <taxon>Embryophyta</taxon>
        <taxon>Tracheophyta</taxon>
        <taxon>Spermatophyta</taxon>
        <taxon>Magnoliopsida</taxon>
        <taxon>eudicotyledons</taxon>
        <taxon>Gunneridae</taxon>
        <taxon>Pentapetalae</taxon>
        <taxon>asterids</taxon>
        <taxon>Ericales</taxon>
        <taxon>Actinidiaceae</taxon>
        <taxon>Actinidia</taxon>
    </lineage>
</organism>
<sequence length="100" mass="11479">MDSVTSSSDLTGVQSFSLAWIGQAQEKKLLLRRSGRLLQEWYINFAFEQPTRSVDWMLSCSHDSNGIHSLFLHFLQHSLVVSFKLVRLVISPRNRARQSS</sequence>
<evidence type="ECO:0000313" key="2">
    <source>
        <dbReference type="Proteomes" id="UP000585474"/>
    </source>
</evidence>
<proteinExistence type="predicted"/>
<gene>
    <name evidence="1" type="ORF">Acr_00g0079970</name>
</gene>
<keyword evidence="2" id="KW-1185">Reference proteome</keyword>
<protein>
    <submittedName>
        <fullName evidence="1">Uncharacterized protein</fullName>
    </submittedName>
</protein>
<comment type="caution">
    <text evidence="1">The sequence shown here is derived from an EMBL/GenBank/DDBJ whole genome shotgun (WGS) entry which is preliminary data.</text>
</comment>
<name>A0A7J0DU32_9ERIC</name>
<dbReference type="AlphaFoldDB" id="A0A7J0DU32"/>